<organism evidence="4 5">
    <name type="scientific">Galendromus occidentalis</name>
    <name type="common">western predatory mite</name>
    <dbReference type="NCBI Taxonomy" id="34638"/>
    <lineage>
        <taxon>Eukaryota</taxon>
        <taxon>Metazoa</taxon>
        <taxon>Ecdysozoa</taxon>
        <taxon>Arthropoda</taxon>
        <taxon>Chelicerata</taxon>
        <taxon>Arachnida</taxon>
        <taxon>Acari</taxon>
        <taxon>Parasitiformes</taxon>
        <taxon>Mesostigmata</taxon>
        <taxon>Gamasina</taxon>
        <taxon>Phytoseioidea</taxon>
        <taxon>Phytoseiidae</taxon>
        <taxon>Typhlodrominae</taxon>
        <taxon>Galendromus</taxon>
    </lineage>
</organism>
<evidence type="ECO:0000256" key="2">
    <source>
        <dbReference type="SAM" id="MobiDB-lite"/>
    </source>
</evidence>
<feature type="region of interest" description="Disordered" evidence="2">
    <location>
        <begin position="225"/>
        <end position="252"/>
    </location>
</feature>
<protein>
    <submittedName>
        <fullName evidence="5">Uncharacterized protein LOC108864357</fullName>
    </submittedName>
</protein>
<dbReference type="GeneID" id="108864357"/>
<dbReference type="InterPro" id="IPR036875">
    <property type="entry name" value="Znf_CCHC_sf"/>
</dbReference>
<dbReference type="GO" id="GO:0008270">
    <property type="term" value="F:zinc ion binding"/>
    <property type="evidence" value="ECO:0007669"/>
    <property type="project" value="UniProtKB-KW"/>
</dbReference>
<dbReference type="InterPro" id="IPR001878">
    <property type="entry name" value="Znf_CCHC"/>
</dbReference>
<proteinExistence type="predicted"/>
<dbReference type="Proteomes" id="UP000694867">
    <property type="component" value="Unplaced"/>
</dbReference>
<dbReference type="InterPro" id="IPR054722">
    <property type="entry name" value="PolX-like_BBD"/>
</dbReference>
<dbReference type="PANTHER" id="PTHR47481:SF14">
    <property type="entry name" value="RETROTRANSPOSON COPIA-LIKE N-TERMINAL DOMAIN-CONTAINING PROTEIN"/>
    <property type="match status" value="1"/>
</dbReference>
<dbReference type="Gene3D" id="4.10.60.10">
    <property type="entry name" value="Zinc finger, CCHC-type"/>
    <property type="match status" value="1"/>
</dbReference>
<reference evidence="5" key="1">
    <citation type="submission" date="2025-08" db="UniProtKB">
        <authorList>
            <consortium name="RefSeq"/>
        </authorList>
    </citation>
    <scope>IDENTIFICATION</scope>
</reference>
<dbReference type="PANTHER" id="PTHR47481">
    <property type="match status" value="1"/>
</dbReference>
<feature type="compositionally biased region" description="Basic and acidic residues" evidence="2">
    <location>
        <begin position="241"/>
        <end position="252"/>
    </location>
</feature>
<dbReference type="GO" id="GO:0003676">
    <property type="term" value="F:nucleic acid binding"/>
    <property type="evidence" value="ECO:0007669"/>
    <property type="project" value="InterPro"/>
</dbReference>
<dbReference type="SMART" id="SM00343">
    <property type="entry name" value="ZnF_C2HC"/>
    <property type="match status" value="1"/>
</dbReference>
<accession>A0AAJ7L5U3</accession>
<keyword evidence="1" id="KW-0862">Zinc</keyword>
<dbReference type="AlphaFoldDB" id="A0AAJ7L5U3"/>
<dbReference type="Pfam" id="PF22936">
    <property type="entry name" value="Pol_BBD"/>
    <property type="match status" value="1"/>
</dbReference>
<gene>
    <name evidence="5" type="primary">LOC108864357</name>
</gene>
<dbReference type="SUPFAM" id="SSF57756">
    <property type="entry name" value="Retrovirus zinc finger-like domains"/>
    <property type="match status" value="1"/>
</dbReference>
<evidence type="ECO:0000313" key="5">
    <source>
        <dbReference type="RefSeq" id="XP_018495349.1"/>
    </source>
</evidence>
<sequence length="474" mass="53930">MADKDFKVQIEKLKGVDDWPYWRWQMGLLLRSHGLEWVTDGHEMRPTFENKDKPTEVEKEYVSYWKKGSARAASLIGVALSKQVSDLVLTCGEADDIWSKLCARFERSSAARLNNLIENFFQARRLDSEDMNVHVAKLQKLFADRNDELAKHKESILSERILNGRILSTLGKEYNHFKDLWDTIPEKQQTVNLLIEKLSGMELRDTGLDSVEAFQTALVTSREKEEKFAAQNASRPKKTSKSNDKEKSNGKDKERLKLKFPCRRCKKLGHWAAECPEDPKVDTSTSLLVLPCVKAVVDGIKADRWYCDSGASRHLTWNRRFFLSYTEFAQPQRISLGKKDVSMLAHGEGFVEVIFDNQDNDVVATLNNVLFVPDATAHLLSVRAAGERGMVTVIDKESVSIRKKCDTLDASGKLSGGLYEMDLSVVEPKVAHRAMISGETLSLQTYHERFAHQNKRHVKEILRRMNLSVPDDGN</sequence>
<evidence type="ECO:0000259" key="3">
    <source>
        <dbReference type="PROSITE" id="PS50158"/>
    </source>
</evidence>
<dbReference type="RefSeq" id="XP_018495349.1">
    <property type="nucleotide sequence ID" value="XM_018639833.1"/>
</dbReference>
<evidence type="ECO:0000256" key="1">
    <source>
        <dbReference type="PROSITE-ProRule" id="PRU00047"/>
    </source>
</evidence>
<dbReference type="Pfam" id="PF00098">
    <property type="entry name" value="zf-CCHC"/>
    <property type="match status" value="1"/>
</dbReference>
<keyword evidence="1" id="KW-0863">Zinc-finger</keyword>
<keyword evidence="4" id="KW-1185">Reference proteome</keyword>
<feature type="domain" description="CCHC-type" evidence="3">
    <location>
        <begin position="262"/>
        <end position="277"/>
    </location>
</feature>
<dbReference type="PROSITE" id="PS50158">
    <property type="entry name" value="ZF_CCHC"/>
    <property type="match status" value="1"/>
</dbReference>
<dbReference type="Pfam" id="PF14223">
    <property type="entry name" value="Retrotran_gag_2"/>
    <property type="match status" value="1"/>
</dbReference>
<keyword evidence="1" id="KW-0479">Metal-binding</keyword>
<name>A0AAJ7L5U3_9ACAR</name>
<evidence type="ECO:0000313" key="4">
    <source>
        <dbReference type="Proteomes" id="UP000694867"/>
    </source>
</evidence>
<dbReference type="KEGG" id="goe:108864357"/>